<dbReference type="UniPathway" id="UPA00378"/>
<reference evidence="15 16" key="2">
    <citation type="submission" date="2019-01" db="EMBL/GenBank/DDBJ databases">
        <title>The decoding of complex shrimp genome reveals the adaptation for benthos swimmer, frequently molting mechanism and breeding impact on genome.</title>
        <authorList>
            <person name="Sun Y."/>
            <person name="Gao Y."/>
            <person name="Yu Y."/>
        </authorList>
    </citation>
    <scope>NUCLEOTIDE SEQUENCE [LARGE SCALE GENOMIC DNA]</scope>
    <source>
        <tissue evidence="15">Muscle</tissue>
    </source>
</reference>
<evidence type="ECO:0000256" key="6">
    <source>
        <dbReference type="ARBA" id="ARBA00022692"/>
    </source>
</evidence>
<dbReference type="InterPro" id="IPR004139">
    <property type="entry name" value="Glyco_trans_13"/>
</dbReference>
<dbReference type="OrthoDB" id="6345243at2759"/>
<evidence type="ECO:0000313" key="16">
    <source>
        <dbReference type="Proteomes" id="UP000283509"/>
    </source>
</evidence>
<keyword evidence="7 13" id="KW-0479">Metal-binding</keyword>
<keyword evidence="4 13" id="KW-0328">Glycosyltransferase</keyword>
<evidence type="ECO:0000256" key="13">
    <source>
        <dbReference type="RuleBase" id="RU368119"/>
    </source>
</evidence>
<sequence>MLLLVDKERTPKILVTNMSPSFQVLTVNDLKPDIEEAAQNNAGLYVVVLHQVTGLPLCRPFNLQPWADFHLLKPFIDSLQPGRIIIFMLRKDLAFGLPREVRSFLQQKGSAAAGFVGPGMTWAWVWVKGGRTLAESVTFPEQEKTAPRNIIFTDMPLAEPEDYCAEWPQGKHWDLRREYCDTYELFGDFCSCSNPETFVADRNLNANSQINNAVVVMLAYRVPSLHRSLQFLTRARGFDRSRIETYTMARHPQLASFLNKTAPLLLEDPSLYCVSAHNDLSYPQTSYDPRAVLRTESYPNYGWMVKRSFAEEMVSSLSAIDEEYDWDVVTYHYLRRGRECIIPEVSRSFHFAHEGSHISQLSVRRYFSNKNLNKDPEALVEGVDLLHQDKYEATLVSMLERAKFLRLPEETPCQRDFFRKISVRENDVLVLFFQLDGDIKVFRNNDVWATLAHCLNIFGIESREGHQGLYRLRYGPAHFLLVAHPASPYSHYKPEEVGVFSASPEEVLFARNATTIHEEPNPMPCDMDHFLDTDIPSNRNKT</sequence>
<comment type="catalytic activity">
    <reaction evidence="13">
        <text>N(4)-(alpha-D-Man-(1-&gt;3)-[alpha-D-Man-(1-&gt;3)-[alpha-D-Man-(1-&gt;6)]-alpha-D-Man-(1-&gt;6)]-beta-D-Man-(1-&gt;4)-beta-D-GlcNAc-(1-&gt;4)-beta-D-GlcNAc)-L-asparaginyl-[protein] (N-glucan mannose isomer 5A1,2) + UDP-N-acetyl-alpha-D-glucosamine = N(4)-{beta-D-GlcNAc-(1-&gt;2)-alpha-D-Man-(1-&gt;3)-[alpha-D-Man-(1-&gt;3)-[alpha-D-Man-(1-&gt;6)]-alpha-D-Man-(1-&gt;6)]-beta-D-Man-(1-&gt;4)-beta-D-GlcNAc-(1-&gt;4)-beta-D-GlcNAc}-L-asparaginyl-[protein] + UDP + H(+)</text>
        <dbReference type="Rhea" id="RHEA:11456"/>
        <dbReference type="Rhea" id="RHEA-COMP:14367"/>
        <dbReference type="Rhea" id="RHEA-COMP:14368"/>
        <dbReference type="ChEBI" id="CHEBI:15378"/>
        <dbReference type="ChEBI" id="CHEBI:57705"/>
        <dbReference type="ChEBI" id="CHEBI:58223"/>
        <dbReference type="ChEBI" id="CHEBI:59087"/>
        <dbReference type="ChEBI" id="CHEBI:60625"/>
        <dbReference type="EC" id="2.4.1.101"/>
    </reaction>
</comment>
<evidence type="ECO:0000256" key="12">
    <source>
        <dbReference type="ARBA" id="ARBA00023211"/>
    </source>
</evidence>
<keyword evidence="6" id="KW-0812">Transmembrane</keyword>
<gene>
    <name evidence="15" type="ORF">C7M84_006858</name>
</gene>
<comment type="caution">
    <text evidence="15">The sequence shown here is derived from an EMBL/GenBank/DDBJ whole genome shotgun (WGS) entry which is preliminary data.</text>
</comment>
<keyword evidence="12 13" id="KW-0464">Manganese</keyword>
<evidence type="ECO:0000256" key="8">
    <source>
        <dbReference type="ARBA" id="ARBA00022968"/>
    </source>
</evidence>
<evidence type="ECO:0000256" key="9">
    <source>
        <dbReference type="ARBA" id="ARBA00022989"/>
    </source>
</evidence>
<keyword evidence="10 13" id="KW-0333">Golgi apparatus</keyword>
<dbReference type="EC" id="2.4.1.101" evidence="13"/>
<dbReference type="InterPro" id="IPR052463">
    <property type="entry name" value="O-linked_mannose_GnT"/>
</dbReference>
<reference evidence="15 16" key="1">
    <citation type="submission" date="2018-04" db="EMBL/GenBank/DDBJ databases">
        <authorList>
            <person name="Zhang X."/>
            <person name="Yuan J."/>
            <person name="Li F."/>
            <person name="Xiang J."/>
        </authorList>
    </citation>
    <scope>NUCLEOTIDE SEQUENCE [LARGE SCALE GENOMIC DNA]</scope>
    <source>
        <tissue evidence="15">Muscle</tissue>
    </source>
</reference>
<accession>A0A3R7QQG3</accession>
<name>A0A3R7QQG3_PENVA</name>
<dbReference type="GO" id="GO:0016266">
    <property type="term" value="P:protein O-linked glycosylation via N-acetyl-galactosamine"/>
    <property type="evidence" value="ECO:0007669"/>
    <property type="project" value="TreeGrafter"/>
</dbReference>
<evidence type="ECO:0000259" key="14">
    <source>
        <dbReference type="Pfam" id="PF15711"/>
    </source>
</evidence>
<keyword evidence="9" id="KW-1133">Transmembrane helix</keyword>
<dbReference type="Pfam" id="PF03071">
    <property type="entry name" value="GNT-I"/>
    <property type="match status" value="1"/>
</dbReference>
<evidence type="ECO:0000313" key="15">
    <source>
        <dbReference type="EMBL" id="ROT74633.1"/>
    </source>
</evidence>
<keyword evidence="8 13" id="KW-0735">Signal-anchor</keyword>
<dbReference type="Pfam" id="PF15711">
    <property type="entry name" value="ILEI"/>
    <property type="match status" value="1"/>
</dbReference>
<evidence type="ECO:0000256" key="7">
    <source>
        <dbReference type="ARBA" id="ARBA00022723"/>
    </source>
</evidence>
<comment type="subcellular location">
    <subcellularLocation>
        <location evidence="1 13">Golgi apparatus membrane</location>
        <topology evidence="1 13">Single-pass type II membrane protein</topology>
    </subcellularLocation>
</comment>
<dbReference type="GO" id="GO:0000139">
    <property type="term" value="C:Golgi membrane"/>
    <property type="evidence" value="ECO:0007669"/>
    <property type="project" value="UniProtKB-SubCell"/>
</dbReference>
<comment type="function">
    <text evidence="13">Initiates complex N-linked carbohydrate formation. Essential for the conversion of high-mannose to hybrid and complex N-glycans.</text>
</comment>
<evidence type="ECO:0000256" key="10">
    <source>
        <dbReference type="ARBA" id="ARBA00023034"/>
    </source>
</evidence>
<keyword evidence="11" id="KW-0472">Membrane</keyword>
<dbReference type="PANTHER" id="PTHR46396">
    <property type="entry name" value="PROTEIN O-LINKED-MANNOSE BETA-1,2-N-ACETYLGLUCOSAMINYLTRANSFERASE 1"/>
    <property type="match status" value="1"/>
</dbReference>
<keyword evidence="16" id="KW-1185">Reference proteome</keyword>
<dbReference type="GO" id="GO:0030145">
    <property type="term" value="F:manganese ion binding"/>
    <property type="evidence" value="ECO:0007669"/>
    <property type="project" value="UniProtKB-UniRule"/>
</dbReference>
<proteinExistence type="inferred from homology"/>
<evidence type="ECO:0000256" key="4">
    <source>
        <dbReference type="ARBA" id="ARBA00022676"/>
    </source>
</evidence>
<dbReference type="PANTHER" id="PTHR46396:SF2">
    <property type="entry name" value="ILEI_PANDER DOMAIN-CONTAINING PROTEIN"/>
    <property type="match status" value="1"/>
</dbReference>
<evidence type="ECO:0000256" key="2">
    <source>
        <dbReference type="ARBA" id="ARBA00004922"/>
    </source>
</evidence>
<keyword evidence="5" id="KW-0808">Transferase</keyword>
<dbReference type="Proteomes" id="UP000283509">
    <property type="component" value="Unassembled WGS sequence"/>
</dbReference>
<dbReference type="GO" id="GO:0003827">
    <property type="term" value="F:alpha-1,3-mannosylglycoprotein 2-beta-N-acetylglucosaminyltransferase activity"/>
    <property type="evidence" value="ECO:0007669"/>
    <property type="project" value="UniProtKB-UniRule"/>
</dbReference>
<feature type="domain" description="ILEI/PANDER" evidence="14">
    <location>
        <begin position="43"/>
        <end position="130"/>
    </location>
</feature>
<dbReference type="AlphaFoldDB" id="A0A3R7QQG3"/>
<protein>
    <recommendedName>
        <fullName evidence="13">Alpha-1,3-mannosyl-glycoprotein 2-beta-N-acetylglucosaminyltransferase</fullName>
        <shortName evidence="13">GNT-I</shortName>
        <shortName evidence="13">GlcNAc-T I</shortName>
        <ecNumber evidence="13">2.4.1.101</ecNumber>
    </recommendedName>
    <alternativeName>
        <fullName evidence="13">N-glycosyl-oligosaccharide-glycoprotein N-acetylglucosaminyltransferase I</fullName>
    </alternativeName>
</protein>
<organism evidence="15 16">
    <name type="scientific">Penaeus vannamei</name>
    <name type="common">Whiteleg shrimp</name>
    <name type="synonym">Litopenaeus vannamei</name>
    <dbReference type="NCBI Taxonomy" id="6689"/>
    <lineage>
        <taxon>Eukaryota</taxon>
        <taxon>Metazoa</taxon>
        <taxon>Ecdysozoa</taxon>
        <taxon>Arthropoda</taxon>
        <taxon>Crustacea</taxon>
        <taxon>Multicrustacea</taxon>
        <taxon>Malacostraca</taxon>
        <taxon>Eumalacostraca</taxon>
        <taxon>Eucarida</taxon>
        <taxon>Decapoda</taxon>
        <taxon>Dendrobranchiata</taxon>
        <taxon>Penaeoidea</taxon>
        <taxon>Penaeidae</taxon>
        <taxon>Penaeus</taxon>
    </lineage>
</organism>
<dbReference type="InterPro" id="IPR029044">
    <property type="entry name" value="Nucleotide-diphossugar_trans"/>
</dbReference>
<dbReference type="EMBL" id="QCYY01001869">
    <property type="protein sequence ID" value="ROT74633.1"/>
    <property type="molecule type" value="Genomic_DNA"/>
</dbReference>
<dbReference type="InterPro" id="IPR039477">
    <property type="entry name" value="ILEI/PANDER_dom"/>
</dbReference>
<evidence type="ECO:0000256" key="3">
    <source>
        <dbReference type="ARBA" id="ARBA00006492"/>
    </source>
</evidence>
<evidence type="ECO:0000256" key="11">
    <source>
        <dbReference type="ARBA" id="ARBA00023136"/>
    </source>
</evidence>
<comment type="similarity">
    <text evidence="3 13">Belongs to the glycosyltransferase 13 family.</text>
</comment>
<evidence type="ECO:0000256" key="5">
    <source>
        <dbReference type="ARBA" id="ARBA00022679"/>
    </source>
</evidence>
<comment type="pathway">
    <text evidence="2 13">Protein modification; protein glycosylation.</text>
</comment>
<dbReference type="Gene3D" id="3.90.550.10">
    <property type="entry name" value="Spore Coat Polysaccharide Biosynthesis Protein SpsA, Chain A"/>
    <property type="match status" value="1"/>
</dbReference>
<comment type="cofactor">
    <cofactor evidence="13">
        <name>Mn(2+)</name>
        <dbReference type="ChEBI" id="CHEBI:29035"/>
    </cofactor>
    <text evidence="13">The cofactor is mostly bound to the substrate.</text>
</comment>
<dbReference type="GO" id="GO:0047223">
    <property type="term" value="F:beta-1,3-galactosyl-O-glycosyl-glycoprotein beta-1,3-N-acetylglucosaminyltransferase activity"/>
    <property type="evidence" value="ECO:0007669"/>
    <property type="project" value="TreeGrafter"/>
</dbReference>
<evidence type="ECO:0000256" key="1">
    <source>
        <dbReference type="ARBA" id="ARBA00004323"/>
    </source>
</evidence>